<sequence length="479" mass="51640">MSDQAPHLKVAEIRCFERPYQMRMPFRFGVTTMSGGLQLVVQVRIELADGRSATGWSAEALSAKWFDKNPGLTDAQNHHQLRRSVELASEGYLALPKGSAFSFFARHYTAQMRAAEAEGLNPLIASFGPAMLDRAVFDALCRAEGLGFAAAMKANLAGMVIPDLTPDLEGFALGEFLAAQIPQSSLALRHTVGLADPLTAADQQSRVNDGLPETLEEVVRHYGGHYYKLKISGDVGADLARLRSIAAILAPLGAGLRVTLDGNEQFRDAAALRAFWSAFEADPELTVLRRALLCLEQPIHRDQAFAVPVSGIARDLPIIIDESDGSLEAATLARDLGYRGVSTKVCKGFYKSILNAARMTRWQPGGLLSAEDLTCEPGTALQQDLALVSFLGLGHVEKNAHHFIDGFGTRAEGEDFLAAHPELYHRQGDKVRLRIAQGRVATQGLLSARGFGAAAVPQTGGLTAMPPALWPPRQDAPAL</sequence>
<reference evidence="1 2" key="1">
    <citation type="journal article" date="2015" name="Int. J. Syst. Evol. Microbiol.">
        <title>Gemmobacter intermedius sp. nov., isolated from a white stork (Ciconia ciconia).</title>
        <authorList>
            <person name="Kampfer P."/>
            <person name="Jerzak L."/>
            <person name="Wilharm G."/>
            <person name="Golke J."/>
            <person name="Busse H.J."/>
            <person name="Glaeser S.P."/>
        </authorList>
    </citation>
    <scope>NUCLEOTIDE SEQUENCE [LARGE SCALE GENOMIC DNA]</scope>
    <source>
        <strain evidence="1 2">119/4</strain>
    </source>
</reference>
<evidence type="ECO:0000313" key="1">
    <source>
        <dbReference type="EMBL" id="RWY41431.1"/>
    </source>
</evidence>
<keyword evidence="2" id="KW-1185">Reference proteome</keyword>
<proteinExistence type="predicted"/>
<protein>
    <submittedName>
        <fullName evidence="1">Mandelate racemase</fullName>
    </submittedName>
</protein>
<name>A0A444MBS0_9RHOB</name>
<comment type="caution">
    <text evidence="1">The sequence shown here is derived from an EMBL/GenBank/DDBJ whole genome shotgun (WGS) entry which is preliminary data.</text>
</comment>
<dbReference type="AlphaFoldDB" id="A0A444MBS0"/>
<evidence type="ECO:0000313" key="2">
    <source>
        <dbReference type="Proteomes" id="UP000287168"/>
    </source>
</evidence>
<organism evidence="1 2">
    <name type="scientific">Falsigemmobacter intermedius</name>
    <dbReference type="NCBI Taxonomy" id="1553448"/>
    <lineage>
        <taxon>Bacteria</taxon>
        <taxon>Pseudomonadati</taxon>
        <taxon>Pseudomonadota</taxon>
        <taxon>Alphaproteobacteria</taxon>
        <taxon>Rhodobacterales</taxon>
        <taxon>Paracoccaceae</taxon>
        <taxon>Falsigemmobacter</taxon>
    </lineage>
</organism>
<accession>A0A444MBS0</accession>
<dbReference type="EMBL" id="SBLC01000011">
    <property type="protein sequence ID" value="RWY41431.1"/>
    <property type="molecule type" value="Genomic_DNA"/>
</dbReference>
<dbReference type="InterPro" id="IPR036849">
    <property type="entry name" value="Enolase-like_C_sf"/>
</dbReference>
<dbReference type="SUPFAM" id="SSF51604">
    <property type="entry name" value="Enolase C-terminal domain-like"/>
    <property type="match status" value="1"/>
</dbReference>
<dbReference type="Gene3D" id="3.20.20.120">
    <property type="entry name" value="Enolase-like C-terminal domain"/>
    <property type="match status" value="1"/>
</dbReference>
<dbReference type="RefSeq" id="WP_128488552.1">
    <property type="nucleotide sequence ID" value="NZ_JBHLXB010000002.1"/>
</dbReference>
<gene>
    <name evidence="1" type="ORF">EP867_09600</name>
</gene>
<dbReference type="Proteomes" id="UP000287168">
    <property type="component" value="Unassembled WGS sequence"/>
</dbReference>
<dbReference type="OrthoDB" id="7809546at2"/>